<dbReference type="Proteomes" id="UP000028700">
    <property type="component" value="Unassembled WGS sequence"/>
</dbReference>
<sequence length="77" mass="8755">MHEQDITRRQPGHHLSQMERGRIAELYATGTSKREIAAKIGVCHQTINNEIDRGTVKQAKRINGKLIYHTEYSPEAA</sequence>
<dbReference type="InterPro" id="IPR025246">
    <property type="entry name" value="IS30-like_HTH"/>
</dbReference>
<dbReference type="InterPro" id="IPR009057">
    <property type="entry name" value="Homeodomain-like_sf"/>
</dbReference>
<evidence type="ECO:0000313" key="4">
    <source>
        <dbReference type="Proteomes" id="UP000028700"/>
    </source>
</evidence>
<proteinExistence type="predicted"/>
<dbReference type="SUPFAM" id="SSF46689">
    <property type="entry name" value="Homeodomain-like"/>
    <property type="match status" value="1"/>
</dbReference>
<accession>A0A081BKI4</accession>
<organism evidence="3 4">
    <name type="scientific">Secundilactobacillus oryzae JCM 18671</name>
    <dbReference type="NCBI Taxonomy" id="1291743"/>
    <lineage>
        <taxon>Bacteria</taxon>
        <taxon>Bacillati</taxon>
        <taxon>Bacillota</taxon>
        <taxon>Bacilli</taxon>
        <taxon>Lactobacillales</taxon>
        <taxon>Lactobacillaceae</taxon>
        <taxon>Secundilactobacillus</taxon>
    </lineage>
</organism>
<comment type="caution">
    <text evidence="3">The sequence shown here is derived from an EMBL/GenBank/DDBJ whole genome shotgun (WGS) entry which is preliminary data.</text>
</comment>
<dbReference type="AlphaFoldDB" id="A0A081BKI4"/>
<gene>
    <name evidence="3" type="ORF">LOSG293_370100</name>
</gene>
<dbReference type="Pfam" id="PF13936">
    <property type="entry name" value="HTH_38"/>
    <property type="match status" value="1"/>
</dbReference>
<protein>
    <submittedName>
        <fullName evidence="3">Possible transposase</fullName>
    </submittedName>
</protein>
<dbReference type="STRING" id="1291743.LOSG293_370100"/>
<keyword evidence="4" id="KW-1185">Reference proteome</keyword>
<dbReference type="EMBL" id="BBJM01000037">
    <property type="protein sequence ID" value="GAK48552.1"/>
    <property type="molecule type" value="Genomic_DNA"/>
</dbReference>
<feature type="region of interest" description="Disordered" evidence="1">
    <location>
        <begin position="1"/>
        <end position="20"/>
    </location>
</feature>
<name>A0A081BKI4_9LACO</name>
<feature type="domain" description="Transposase IS30-like HTH" evidence="2">
    <location>
        <begin position="12"/>
        <end position="54"/>
    </location>
</feature>
<evidence type="ECO:0000256" key="1">
    <source>
        <dbReference type="SAM" id="MobiDB-lite"/>
    </source>
</evidence>
<dbReference type="Gene3D" id="1.10.10.60">
    <property type="entry name" value="Homeodomain-like"/>
    <property type="match status" value="1"/>
</dbReference>
<evidence type="ECO:0000313" key="3">
    <source>
        <dbReference type="EMBL" id="GAK48552.1"/>
    </source>
</evidence>
<reference evidence="3" key="1">
    <citation type="journal article" date="2014" name="Genome Announc.">
        <title>Draft Genome Sequence of Lactobacillus oryzae Strain SG293T.</title>
        <authorList>
            <person name="Tanizawa Y."/>
            <person name="Fujisawa T."/>
            <person name="Mochizuki T."/>
            <person name="Kaminuma E."/>
            <person name="Nakamura Y."/>
            <person name="Tohno M."/>
        </authorList>
    </citation>
    <scope>NUCLEOTIDE SEQUENCE [LARGE SCALE GENOMIC DNA]</scope>
    <source>
        <strain evidence="3">SG293</strain>
    </source>
</reference>
<evidence type="ECO:0000259" key="2">
    <source>
        <dbReference type="Pfam" id="PF13936"/>
    </source>
</evidence>